<evidence type="ECO:0000259" key="2">
    <source>
        <dbReference type="Pfam" id="PF01728"/>
    </source>
</evidence>
<dbReference type="EC" id="2.1.1.226" evidence="3"/>
<dbReference type="GO" id="GO:0008168">
    <property type="term" value="F:methyltransferase activity"/>
    <property type="evidence" value="ECO:0007669"/>
    <property type="project" value="UniProtKB-KW"/>
</dbReference>
<accession>A0A645HVD7</accession>
<name>A0A645HVD7_9ZZZZ</name>
<comment type="caution">
    <text evidence="3">The sequence shown here is derived from an EMBL/GenBank/DDBJ whole genome shotgun (WGS) entry which is preliminary data.</text>
</comment>
<dbReference type="GO" id="GO:0003723">
    <property type="term" value="F:RNA binding"/>
    <property type="evidence" value="ECO:0007669"/>
    <property type="project" value="UniProtKB-KW"/>
</dbReference>
<organism evidence="3">
    <name type="scientific">bioreactor metagenome</name>
    <dbReference type="NCBI Taxonomy" id="1076179"/>
    <lineage>
        <taxon>unclassified sequences</taxon>
        <taxon>metagenomes</taxon>
        <taxon>ecological metagenomes</taxon>
    </lineage>
</organism>
<proteinExistence type="predicted"/>
<dbReference type="EMBL" id="VSSQ01101161">
    <property type="protein sequence ID" value="MPN43025.1"/>
    <property type="molecule type" value="Genomic_DNA"/>
</dbReference>
<dbReference type="SUPFAM" id="SSF53335">
    <property type="entry name" value="S-adenosyl-L-methionine-dependent methyltransferases"/>
    <property type="match status" value="1"/>
</dbReference>
<dbReference type="InterPro" id="IPR029063">
    <property type="entry name" value="SAM-dependent_MTases_sf"/>
</dbReference>
<protein>
    <submittedName>
        <fullName evidence="3">16S/23S rRNA (Cytidine-2'-O)-methyltransferase TlyA</fullName>
        <ecNumber evidence="3">2.1.1.226</ecNumber>
    </submittedName>
</protein>
<keyword evidence="3" id="KW-0489">Methyltransferase</keyword>
<dbReference type="AlphaFoldDB" id="A0A645HVD7"/>
<sequence length="187" mass="20275">MDIGAATGGFTDVLLRAGAKKVYAIDVGYGQLDWKLRQDPRVAVMERTNARALLPEQFPDHPTLTVMDVSFISIKLVLPAAAAIMGEAGRFLTLVKPQFEAGRGQVGKNGVVREPGTHERVLREIRDFCPVIGWSVRGFTWSPIKGPKGNIEFLADIRPGAGEPLSDEVITALVSEAHMALRGAEEV</sequence>
<evidence type="ECO:0000313" key="3">
    <source>
        <dbReference type="EMBL" id="MPN43025.1"/>
    </source>
</evidence>
<dbReference type="Pfam" id="PF01728">
    <property type="entry name" value="FtsJ"/>
    <property type="match status" value="1"/>
</dbReference>
<dbReference type="PANTHER" id="PTHR32319">
    <property type="entry name" value="BACTERIAL HEMOLYSIN-LIKE PROTEIN"/>
    <property type="match status" value="1"/>
</dbReference>
<dbReference type="InterPro" id="IPR047048">
    <property type="entry name" value="TlyA"/>
</dbReference>
<dbReference type="PANTHER" id="PTHR32319:SF0">
    <property type="entry name" value="BACTERIAL HEMOLYSIN-LIKE PROTEIN"/>
    <property type="match status" value="1"/>
</dbReference>
<dbReference type="Gene3D" id="3.40.50.150">
    <property type="entry name" value="Vaccinia Virus protein VP39"/>
    <property type="match status" value="1"/>
</dbReference>
<feature type="domain" description="Ribosomal RNA methyltransferase FtsJ" evidence="2">
    <location>
        <begin position="1"/>
        <end position="154"/>
    </location>
</feature>
<dbReference type="GO" id="GO:0032259">
    <property type="term" value="P:methylation"/>
    <property type="evidence" value="ECO:0007669"/>
    <property type="project" value="UniProtKB-KW"/>
</dbReference>
<dbReference type="InterPro" id="IPR002877">
    <property type="entry name" value="RNA_MeTrfase_FtsJ_dom"/>
</dbReference>
<keyword evidence="1" id="KW-0694">RNA-binding</keyword>
<reference evidence="3" key="1">
    <citation type="submission" date="2019-08" db="EMBL/GenBank/DDBJ databases">
        <authorList>
            <person name="Kucharzyk K."/>
            <person name="Murdoch R.W."/>
            <person name="Higgins S."/>
            <person name="Loffler F."/>
        </authorList>
    </citation>
    <scope>NUCLEOTIDE SEQUENCE</scope>
</reference>
<evidence type="ECO:0000256" key="1">
    <source>
        <dbReference type="ARBA" id="ARBA00022884"/>
    </source>
</evidence>
<keyword evidence="3" id="KW-0808">Transferase</keyword>
<gene>
    <name evidence="3" type="primary">tlyA_26</name>
    <name evidence="3" type="ORF">SDC9_190584</name>
</gene>